<dbReference type="GO" id="GO:0005634">
    <property type="term" value="C:nucleus"/>
    <property type="evidence" value="ECO:0007669"/>
    <property type="project" value="UniProtKB-SubCell"/>
</dbReference>
<feature type="region of interest" description="Disordered" evidence="4">
    <location>
        <begin position="52"/>
        <end position="109"/>
    </location>
</feature>
<dbReference type="Gene3D" id="1.10.10.60">
    <property type="entry name" value="Homeodomain-like"/>
    <property type="match status" value="1"/>
</dbReference>
<proteinExistence type="predicted"/>
<evidence type="ECO:0000256" key="2">
    <source>
        <dbReference type="ARBA" id="ARBA00023125"/>
    </source>
</evidence>
<name>A0A820BGL3_9BILA</name>
<keyword evidence="2" id="KW-0238">DNA-binding</keyword>
<dbReference type="AlphaFoldDB" id="A0A820BGL3"/>
<dbReference type="EMBL" id="CAJOBB010008390">
    <property type="protein sequence ID" value="CAF4207435.1"/>
    <property type="molecule type" value="Genomic_DNA"/>
</dbReference>
<feature type="compositionally biased region" description="Basic residues" evidence="4">
    <location>
        <begin position="97"/>
        <end position="109"/>
    </location>
</feature>
<dbReference type="Pfam" id="PF03184">
    <property type="entry name" value="DDE_1"/>
    <property type="match status" value="1"/>
</dbReference>
<dbReference type="InterPro" id="IPR006600">
    <property type="entry name" value="HTH_CenpB_DNA-bd_dom"/>
</dbReference>
<sequence length="577" mass="66287">MNEEHLAPLIDDVDLITSDCDSSDVDSSVEIVSNVDENENELIRLSTYLHLESSEEENNDQDSEWPAPPSPCNISNSSDIDEYDNSPSASLPTASNNHHHIQAKRIKGTRRSWSVKEKLTAVAAFEKNLSKRKTAKHHGCTTAQLRSWLKNKENLYATLQKKKGNKRKRVEGGGRKLVFVDLDHQLFIWYRTKRSDPKDITLSSGEIKRERITFRHLMKEGRRLAKELNHREPSSTWYNRFMKRHRLSLQKPKRQNKIPIDDVHRLAQSFYTFNRRVSTWSIKRSCMGGFTIEDISNMDETPMALFGDQCKRSINDIGTSNDVNGCISNKRFCTILLTVFAKNQRMEPVVLFKGKGNVGVDERQQYAKGVHVIFTPKAFINGPSMNLYIQKWLEKVHDGQPKLLILDSANSHLETEMIQRLRKKNVVVSIIPKGCTQYLQVLDTSIFSAFKHHYQVAADEFIDKQGCRIKLKLSAKQQRILCTRLIRTAWIRTQETFDFERAFLDVGYIWNDDSPVCIRTLPGFIFDPSTVTSSITGVFDSQNEDAEISCVNTPVQFNINSNQKLKQLSLDQFVNKK</sequence>
<dbReference type="GO" id="GO:0003677">
    <property type="term" value="F:DNA binding"/>
    <property type="evidence" value="ECO:0007669"/>
    <property type="project" value="UniProtKB-KW"/>
</dbReference>
<protein>
    <recommendedName>
        <fullName evidence="5">HTH CENPB-type domain-containing protein</fullName>
    </recommendedName>
</protein>
<accession>A0A820BGL3</accession>
<dbReference type="InterPro" id="IPR050863">
    <property type="entry name" value="CenT-Element_Derived"/>
</dbReference>
<dbReference type="InterPro" id="IPR009057">
    <property type="entry name" value="Homeodomain-like_sf"/>
</dbReference>
<evidence type="ECO:0000256" key="4">
    <source>
        <dbReference type="SAM" id="MobiDB-lite"/>
    </source>
</evidence>
<evidence type="ECO:0000259" key="5">
    <source>
        <dbReference type="PROSITE" id="PS51253"/>
    </source>
</evidence>
<dbReference type="SUPFAM" id="SSF46689">
    <property type="entry name" value="Homeodomain-like"/>
    <property type="match status" value="1"/>
</dbReference>
<evidence type="ECO:0000256" key="3">
    <source>
        <dbReference type="ARBA" id="ARBA00023242"/>
    </source>
</evidence>
<comment type="subcellular location">
    <subcellularLocation>
        <location evidence="1">Nucleus</location>
    </subcellularLocation>
</comment>
<evidence type="ECO:0000313" key="7">
    <source>
        <dbReference type="Proteomes" id="UP000663868"/>
    </source>
</evidence>
<dbReference type="PROSITE" id="PS51253">
    <property type="entry name" value="HTH_CENPB"/>
    <property type="match status" value="1"/>
</dbReference>
<dbReference type="Proteomes" id="UP000663868">
    <property type="component" value="Unassembled WGS sequence"/>
</dbReference>
<feature type="compositionally biased region" description="Polar residues" evidence="4">
    <location>
        <begin position="85"/>
        <end position="96"/>
    </location>
</feature>
<organism evidence="6 7">
    <name type="scientific">Adineta steineri</name>
    <dbReference type="NCBI Taxonomy" id="433720"/>
    <lineage>
        <taxon>Eukaryota</taxon>
        <taxon>Metazoa</taxon>
        <taxon>Spiralia</taxon>
        <taxon>Gnathifera</taxon>
        <taxon>Rotifera</taxon>
        <taxon>Eurotatoria</taxon>
        <taxon>Bdelloidea</taxon>
        <taxon>Adinetida</taxon>
        <taxon>Adinetidae</taxon>
        <taxon>Adineta</taxon>
    </lineage>
</organism>
<dbReference type="PANTHER" id="PTHR19303:SF73">
    <property type="entry name" value="PROTEIN PDC2"/>
    <property type="match status" value="1"/>
</dbReference>
<comment type="caution">
    <text evidence="6">The sequence shown here is derived from an EMBL/GenBank/DDBJ whole genome shotgun (WGS) entry which is preliminary data.</text>
</comment>
<gene>
    <name evidence="6" type="ORF">KXQ929_LOCUS40453</name>
</gene>
<feature type="domain" description="HTH CENPB-type" evidence="5">
    <location>
        <begin position="170"/>
        <end position="251"/>
    </location>
</feature>
<dbReference type="PANTHER" id="PTHR19303">
    <property type="entry name" value="TRANSPOSON"/>
    <property type="match status" value="1"/>
</dbReference>
<evidence type="ECO:0000256" key="1">
    <source>
        <dbReference type="ARBA" id="ARBA00004123"/>
    </source>
</evidence>
<keyword evidence="3" id="KW-0539">Nucleus</keyword>
<dbReference type="InterPro" id="IPR004875">
    <property type="entry name" value="DDE_SF_endonuclease_dom"/>
</dbReference>
<dbReference type="Pfam" id="PF04218">
    <property type="entry name" value="CENP-B_N"/>
    <property type="match status" value="1"/>
</dbReference>
<reference evidence="6" key="1">
    <citation type="submission" date="2021-02" db="EMBL/GenBank/DDBJ databases">
        <authorList>
            <person name="Nowell W R."/>
        </authorList>
    </citation>
    <scope>NUCLEOTIDE SEQUENCE</scope>
</reference>
<feature type="compositionally biased region" description="Acidic residues" evidence="4">
    <location>
        <begin position="54"/>
        <end position="63"/>
    </location>
</feature>
<evidence type="ECO:0000313" key="6">
    <source>
        <dbReference type="EMBL" id="CAF4207435.1"/>
    </source>
</evidence>
<dbReference type="InterPro" id="IPR007889">
    <property type="entry name" value="HTH_Psq"/>
</dbReference>